<sequence length="135" mass="15636">MFYRCCFICVLTLLIDASSLHQVAEGDSVILKCSHRHTELEEEQLTVHWRHNDNRNVYDIIRGKVSVKEQDPAVRFLHAGKCTHFSQLIFILLFFSPTERLLVKYTADQIRSHGTGTRLGRTLHLFPLFPRSGEI</sequence>
<organism evidence="2 3">
    <name type="scientific">Cyprinus carpio</name>
    <name type="common">Common carp</name>
    <dbReference type="NCBI Taxonomy" id="7962"/>
    <lineage>
        <taxon>Eukaryota</taxon>
        <taxon>Metazoa</taxon>
        <taxon>Chordata</taxon>
        <taxon>Craniata</taxon>
        <taxon>Vertebrata</taxon>
        <taxon>Euteleostomi</taxon>
        <taxon>Actinopterygii</taxon>
        <taxon>Neopterygii</taxon>
        <taxon>Teleostei</taxon>
        <taxon>Ostariophysi</taxon>
        <taxon>Cypriniformes</taxon>
        <taxon>Cyprinidae</taxon>
        <taxon>Cyprininae</taxon>
        <taxon>Cyprinus</taxon>
    </lineage>
</organism>
<dbReference type="InterPro" id="IPR013783">
    <property type="entry name" value="Ig-like_fold"/>
</dbReference>
<reference evidence="2" key="2">
    <citation type="submission" date="2025-09" db="UniProtKB">
        <authorList>
            <consortium name="Ensembl"/>
        </authorList>
    </citation>
    <scope>IDENTIFICATION</scope>
</reference>
<protein>
    <submittedName>
        <fullName evidence="2">Zgc:194627</fullName>
    </submittedName>
</protein>
<reference evidence="2" key="1">
    <citation type="submission" date="2025-08" db="UniProtKB">
        <authorList>
            <consortium name="Ensembl"/>
        </authorList>
    </citation>
    <scope>IDENTIFICATION</scope>
</reference>
<keyword evidence="1" id="KW-0732">Signal</keyword>
<dbReference type="Proteomes" id="UP000694427">
    <property type="component" value="Unplaced"/>
</dbReference>
<feature type="chain" id="PRO_5034299180" evidence="1">
    <location>
        <begin position="27"/>
        <end position="135"/>
    </location>
</feature>
<evidence type="ECO:0000313" key="2">
    <source>
        <dbReference type="Ensembl" id="ENSCCRP00010054477.1"/>
    </source>
</evidence>
<feature type="signal peptide" evidence="1">
    <location>
        <begin position="1"/>
        <end position="26"/>
    </location>
</feature>
<evidence type="ECO:0000256" key="1">
    <source>
        <dbReference type="SAM" id="SignalP"/>
    </source>
</evidence>
<keyword evidence="3" id="KW-1185">Reference proteome</keyword>
<name>A0A8C1QP01_CYPCA</name>
<dbReference type="Gene3D" id="2.60.40.10">
    <property type="entry name" value="Immunoglobulins"/>
    <property type="match status" value="1"/>
</dbReference>
<evidence type="ECO:0000313" key="3">
    <source>
        <dbReference type="Proteomes" id="UP000694427"/>
    </source>
</evidence>
<accession>A0A8C1QP01</accession>
<proteinExistence type="predicted"/>
<dbReference type="AlphaFoldDB" id="A0A8C1QP01"/>
<dbReference type="Ensembl" id="ENSCCRT00010059696.1">
    <property type="protein sequence ID" value="ENSCCRP00010054477.1"/>
    <property type="gene ID" value="ENSCCRG00010023096.1"/>
</dbReference>